<feature type="domain" description="Methanogenesis regulatory protein FilR1 middle" evidence="1">
    <location>
        <begin position="125"/>
        <end position="253"/>
    </location>
</feature>
<name>A0A4E0Q3P8_9EURY</name>
<dbReference type="InterPro" id="IPR011991">
    <property type="entry name" value="ArsR-like_HTH"/>
</dbReference>
<protein>
    <submittedName>
        <fullName evidence="2">Transcriptional regulator</fullName>
    </submittedName>
</protein>
<evidence type="ECO:0000313" key="2">
    <source>
        <dbReference type="EMBL" id="TGC08172.1"/>
    </source>
</evidence>
<dbReference type="InterPro" id="IPR036390">
    <property type="entry name" value="WH_DNA-bd_sf"/>
</dbReference>
<dbReference type="Gene3D" id="1.10.10.10">
    <property type="entry name" value="Winged helix-like DNA-binding domain superfamily/Winged helix DNA-binding domain"/>
    <property type="match status" value="1"/>
</dbReference>
<evidence type="ECO:0000313" key="3">
    <source>
        <dbReference type="Proteomes" id="UP000297295"/>
    </source>
</evidence>
<comment type="caution">
    <text evidence="2">The sequence shown here is derived from an EMBL/GenBank/DDBJ whole genome shotgun (WGS) entry which is preliminary data.</text>
</comment>
<dbReference type="CDD" id="cd00090">
    <property type="entry name" value="HTH_ARSR"/>
    <property type="match status" value="1"/>
</dbReference>
<dbReference type="Pfam" id="PF08350">
    <property type="entry name" value="FilR1_middle"/>
    <property type="match status" value="1"/>
</dbReference>
<dbReference type="InterPro" id="IPR013561">
    <property type="entry name" value="FilR1_middle_dom"/>
</dbReference>
<gene>
    <name evidence="2" type="ORF">CUN85_10190</name>
</gene>
<sequence>MKKPLLDVIFASEKRKNVLLLLQDGPRGMKYILDQLETTRQALLPHVRILEDYHLITDSMDTYELTDIGKLIVNKMTHLVSITEVLDTDIDFWGTRKLDFLPSPLLNRINELGKCRVISPPVTDIFELDKDITDTSYKSRSLSMIAASLHPGYPHLFNELAHKGINIRAIFSKSVFDSMKSNYSTYLEELIKNESFNLYVYSEKMDFLAFVYNDFNFLMRMLKVDGTTDNKYILCKNPPTLRWTNDFFEYYLKDSTPITEL</sequence>
<dbReference type="InterPro" id="IPR036388">
    <property type="entry name" value="WH-like_DNA-bd_sf"/>
</dbReference>
<dbReference type="Proteomes" id="UP000297295">
    <property type="component" value="Unassembled WGS sequence"/>
</dbReference>
<dbReference type="RefSeq" id="WP_135390210.1">
    <property type="nucleotide sequence ID" value="NZ_PGGK01000011.1"/>
</dbReference>
<dbReference type="SUPFAM" id="SSF46785">
    <property type="entry name" value="Winged helix' DNA-binding domain"/>
    <property type="match status" value="1"/>
</dbReference>
<dbReference type="AlphaFoldDB" id="A0A4E0Q3P8"/>
<reference evidence="2 3" key="1">
    <citation type="submission" date="2017-11" db="EMBL/GenBank/DDBJ databases">
        <title>Isolation and Characterization of Methanogenic Archaea from Saline Meromictic Lake at Siberia.</title>
        <authorList>
            <person name="Shen Y."/>
            <person name="Huang H.-H."/>
            <person name="Lai M.-C."/>
            <person name="Chen S.-C."/>
        </authorList>
    </citation>
    <scope>NUCLEOTIDE SEQUENCE [LARGE SCALE GENOMIC DNA]</scope>
    <source>
        <strain evidence="2 3">SY-01</strain>
    </source>
</reference>
<dbReference type="EMBL" id="PGGK01000011">
    <property type="protein sequence ID" value="TGC08172.1"/>
    <property type="molecule type" value="Genomic_DNA"/>
</dbReference>
<accession>A0A4E0Q3P8</accession>
<keyword evidence="3" id="KW-1185">Reference proteome</keyword>
<dbReference type="PIRSF" id="PIRSF006692">
    <property type="entry name" value="TF_HTH_AF0396_prd"/>
    <property type="match status" value="1"/>
</dbReference>
<organism evidence="2 3">
    <name type="scientific">Methanolobus halotolerans</name>
    <dbReference type="NCBI Taxonomy" id="2052935"/>
    <lineage>
        <taxon>Archaea</taxon>
        <taxon>Methanobacteriati</taxon>
        <taxon>Methanobacteriota</taxon>
        <taxon>Stenosarchaea group</taxon>
        <taxon>Methanomicrobia</taxon>
        <taxon>Methanosarcinales</taxon>
        <taxon>Methanosarcinaceae</taxon>
        <taxon>Methanolobus</taxon>
    </lineage>
</organism>
<proteinExistence type="predicted"/>
<dbReference type="InterPro" id="IPR016490">
    <property type="entry name" value="Tscrpt_reg_HTH_AF0396-typ3"/>
</dbReference>
<evidence type="ECO:0000259" key="1">
    <source>
        <dbReference type="Pfam" id="PF08350"/>
    </source>
</evidence>
<dbReference type="OrthoDB" id="11410at2157"/>